<comment type="caution">
    <text evidence="1">The sequence shown here is derived from an EMBL/GenBank/DDBJ whole genome shotgun (WGS) entry which is preliminary data.</text>
</comment>
<dbReference type="AlphaFoldDB" id="A0AAV3ALV7"/>
<evidence type="ECO:0000313" key="1">
    <source>
        <dbReference type="EMBL" id="DBA26015.1"/>
    </source>
</evidence>
<proteinExistence type="predicted"/>
<dbReference type="EMBL" id="DYDO01000004">
    <property type="protein sequence ID" value="DBA26015.1"/>
    <property type="molecule type" value="Genomic_DNA"/>
</dbReference>
<protein>
    <submittedName>
        <fullName evidence="1">Uncharacterized protein</fullName>
    </submittedName>
</protein>
<keyword evidence="2" id="KW-1185">Reference proteome</keyword>
<gene>
    <name evidence="1" type="ORF">GDO54_010328</name>
</gene>
<name>A0AAV3ALV7_PYXAD</name>
<evidence type="ECO:0000313" key="2">
    <source>
        <dbReference type="Proteomes" id="UP001181693"/>
    </source>
</evidence>
<sequence length="81" mass="9411">MIRSKVSYTLQHFLLLKKVESLSTFMCMLMKVDCRTVKGSLSRSLKCISQKMINVQYYKPSPVWMELQIKGPLNINKLTDP</sequence>
<accession>A0AAV3ALV7</accession>
<reference evidence="1" key="1">
    <citation type="thesis" date="2020" institute="ProQuest LLC" country="789 East Eisenhower Parkway, Ann Arbor, MI, USA">
        <title>Comparative Genomics and Chromosome Evolution.</title>
        <authorList>
            <person name="Mudd A.B."/>
        </authorList>
    </citation>
    <scope>NUCLEOTIDE SEQUENCE</scope>
    <source>
        <strain evidence="1">1538</strain>
        <tissue evidence="1">Blood</tissue>
    </source>
</reference>
<organism evidence="1 2">
    <name type="scientific">Pyxicephalus adspersus</name>
    <name type="common">African bullfrog</name>
    <dbReference type="NCBI Taxonomy" id="30357"/>
    <lineage>
        <taxon>Eukaryota</taxon>
        <taxon>Metazoa</taxon>
        <taxon>Chordata</taxon>
        <taxon>Craniata</taxon>
        <taxon>Vertebrata</taxon>
        <taxon>Euteleostomi</taxon>
        <taxon>Amphibia</taxon>
        <taxon>Batrachia</taxon>
        <taxon>Anura</taxon>
        <taxon>Neobatrachia</taxon>
        <taxon>Ranoidea</taxon>
        <taxon>Pyxicephalidae</taxon>
        <taxon>Pyxicephalinae</taxon>
        <taxon>Pyxicephalus</taxon>
    </lineage>
</organism>
<dbReference type="Proteomes" id="UP001181693">
    <property type="component" value="Unassembled WGS sequence"/>
</dbReference>